<gene>
    <name evidence="13" type="ORF">DNL40_01025</name>
</gene>
<proteinExistence type="predicted"/>
<keyword evidence="5" id="KW-0547">Nucleotide-binding</keyword>
<feature type="region of interest" description="Disordered" evidence="9">
    <location>
        <begin position="1"/>
        <end position="28"/>
    </location>
</feature>
<dbReference type="GO" id="GO:0016020">
    <property type="term" value="C:membrane"/>
    <property type="evidence" value="ECO:0007669"/>
    <property type="project" value="InterPro"/>
</dbReference>
<evidence type="ECO:0000256" key="8">
    <source>
        <dbReference type="ARBA" id="ARBA00023012"/>
    </source>
</evidence>
<keyword evidence="14" id="KW-1185">Reference proteome</keyword>
<feature type="transmembrane region" description="Helical" evidence="10">
    <location>
        <begin position="67"/>
        <end position="88"/>
    </location>
</feature>
<dbReference type="Gene3D" id="1.20.5.1930">
    <property type="match status" value="1"/>
</dbReference>
<evidence type="ECO:0000256" key="5">
    <source>
        <dbReference type="ARBA" id="ARBA00022741"/>
    </source>
</evidence>
<dbReference type="PANTHER" id="PTHR24421">
    <property type="entry name" value="NITRATE/NITRITE SENSOR PROTEIN NARX-RELATED"/>
    <property type="match status" value="1"/>
</dbReference>
<sequence>MSAHARTLPGMHPPSPSPPAAAPAGHGGVRRGRLARWVARWGTAVAVTTSACSSIMAVAYIDGPDAPLSNMSMLAFLVGATLAGLLVLRRKHPVALTLGASAASLLLQLDSFAALLALSWVVTTARARTAVLCGVAAGSATAVALVRDLAREPGGRVFAVHDTVTGELTSYPGPWEFLVWGVVLVAAAVGAGLLRRFRAAADDSRAAQATAVAVLQDRMTRQEERELIAREVHDTVAHHIAAISLQASAIEVTHGDPETKQAARQVRASAQHAIAEMRSLIATLRTGDETGMPGASLEDLVPLLDGLREQGHTVSGTVFVSDAEHAPTALTRATFRIVQESVTNALKHAPGAPVEVNVRAGRDHGVHVRVSNPLVPGAPTFPGTGSGVTGMVERAEALGGRLVVEPGPDRYTVTADLPWAAVPAT</sequence>
<dbReference type="InterPro" id="IPR011712">
    <property type="entry name" value="Sig_transdc_His_kin_sub3_dim/P"/>
</dbReference>
<evidence type="ECO:0000313" key="14">
    <source>
        <dbReference type="Proteomes" id="UP000248783"/>
    </source>
</evidence>
<feature type="transmembrane region" description="Helical" evidence="10">
    <location>
        <begin position="38"/>
        <end position="61"/>
    </location>
</feature>
<dbReference type="InterPro" id="IPR003594">
    <property type="entry name" value="HATPase_dom"/>
</dbReference>
<protein>
    <recommendedName>
        <fullName evidence="2">histidine kinase</fullName>
        <ecNumber evidence="2">2.7.13.3</ecNumber>
    </recommendedName>
</protein>
<dbReference type="Proteomes" id="UP000248783">
    <property type="component" value="Unassembled WGS sequence"/>
</dbReference>
<evidence type="ECO:0000256" key="4">
    <source>
        <dbReference type="ARBA" id="ARBA00022679"/>
    </source>
</evidence>
<evidence type="ECO:0000256" key="7">
    <source>
        <dbReference type="ARBA" id="ARBA00022840"/>
    </source>
</evidence>
<dbReference type="CDD" id="cd16917">
    <property type="entry name" value="HATPase_UhpB-NarQ-NarX-like"/>
    <property type="match status" value="1"/>
</dbReference>
<evidence type="ECO:0000256" key="3">
    <source>
        <dbReference type="ARBA" id="ARBA00022553"/>
    </source>
</evidence>
<organism evidence="13 14">
    <name type="scientific">Xylanimonas oleitrophica</name>
    <dbReference type="NCBI Taxonomy" id="2607479"/>
    <lineage>
        <taxon>Bacteria</taxon>
        <taxon>Bacillati</taxon>
        <taxon>Actinomycetota</taxon>
        <taxon>Actinomycetes</taxon>
        <taxon>Micrococcales</taxon>
        <taxon>Promicromonosporaceae</taxon>
        <taxon>Xylanimonas</taxon>
    </lineage>
</organism>
<keyword evidence="4" id="KW-0808">Transferase</keyword>
<comment type="caution">
    <text evidence="13">The sequence shown here is derived from an EMBL/GenBank/DDBJ whole genome shotgun (WGS) entry which is preliminary data.</text>
</comment>
<evidence type="ECO:0000313" key="13">
    <source>
        <dbReference type="EMBL" id="PZR55011.1"/>
    </source>
</evidence>
<name>A0A2W5YIT4_9MICO</name>
<dbReference type="GO" id="GO:0046983">
    <property type="term" value="F:protein dimerization activity"/>
    <property type="evidence" value="ECO:0007669"/>
    <property type="project" value="InterPro"/>
</dbReference>
<dbReference type="PANTHER" id="PTHR24421:SF10">
    <property type="entry name" value="NITRATE_NITRITE SENSOR PROTEIN NARQ"/>
    <property type="match status" value="1"/>
</dbReference>
<evidence type="ECO:0000256" key="6">
    <source>
        <dbReference type="ARBA" id="ARBA00022777"/>
    </source>
</evidence>
<dbReference type="GO" id="GO:0000155">
    <property type="term" value="F:phosphorelay sensor kinase activity"/>
    <property type="evidence" value="ECO:0007669"/>
    <property type="project" value="InterPro"/>
</dbReference>
<evidence type="ECO:0000256" key="2">
    <source>
        <dbReference type="ARBA" id="ARBA00012438"/>
    </source>
</evidence>
<evidence type="ECO:0000259" key="12">
    <source>
        <dbReference type="Pfam" id="PF07730"/>
    </source>
</evidence>
<comment type="catalytic activity">
    <reaction evidence="1">
        <text>ATP + protein L-histidine = ADP + protein N-phospho-L-histidine.</text>
        <dbReference type="EC" id="2.7.13.3"/>
    </reaction>
</comment>
<reference evidence="13 14" key="1">
    <citation type="submission" date="2018-06" db="EMBL/GenBank/DDBJ databases">
        <title>Whole genome sequencing of a novel hydrocarbon degrading bacterial strain, PW21 isolated from oil contaminated produced water sample.</title>
        <authorList>
            <person name="Nagkirti P."/>
            <person name="Shaikh A."/>
            <person name="Gowdaman V."/>
            <person name="Engineer A.E."/>
            <person name="Dagar S."/>
            <person name="Dhakephalkar P.K."/>
        </authorList>
    </citation>
    <scope>NUCLEOTIDE SEQUENCE [LARGE SCALE GENOMIC DNA]</scope>
    <source>
        <strain evidence="13 14">PW21</strain>
    </source>
</reference>
<feature type="domain" description="Signal transduction histidine kinase subgroup 3 dimerisation and phosphoacceptor" evidence="12">
    <location>
        <begin position="224"/>
        <end position="288"/>
    </location>
</feature>
<feature type="transmembrane region" description="Helical" evidence="10">
    <location>
        <begin position="177"/>
        <end position="194"/>
    </location>
</feature>
<feature type="domain" description="Histidine kinase/HSP90-like ATPase" evidence="11">
    <location>
        <begin position="335"/>
        <end position="415"/>
    </location>
</feature>
<evidence type="ECO:0000256" key="9">
    <source>
        <dbReference type="SAM" id="MobiDB-lite"/>
    </source>
</evidence>
<keyword evidence="6" id="KW-0418">Kinase</keyword>
<dbReference type="AlphaFoldDB" id="A0A2W5YIT4"/>
<dbReference type="InterPro" id="IPR036890">
    <property type="entry name" value="HATPase_C_sf"/>
</dbReference>
<dbReference type="GO" id="GO:0005524">
    <property type="term" value="F:ATP binding"/>
    <property type="evidence" value="ECO:0007669"/>
    <property type="project" value="UniProtKB-KW"/>
</dbReference>
<keyword evidence="3" id="KW-0597">Phosphoprotein</keyword>
<dbReference type="Pfam" id="PF07730">
    <property type="entry name" value="HisKA_3"/>
    <property type="match status" value="1"/>
</dbReference>
<keyword evidence="8" id="KW-0902">Two-component regulatory system</keyword>
<feature type="compositionally biased region" description="Pro residues" evidence="9">
    <location>
        <begin position="11"/>
        <end position="21"/>
    </location>
</feature>
<dbReference type="SUPFAM" id="SSF55874">
    <property type="entry name" value="ATPase domain of HSP90 chaperone/DNA topoisomerase II/histidine kinase"/>
    <property type="match status" value="1"/>
</dbReference>
<dbReference type="EC" id="2.7.13.3" evidence="2"/>
<evidence type="ECO:0000256" key="1">
    <source>
        <dbReference type="ARBA" id="ARBA00000085"/>
    </source>
</evidence>
<evidence type="ECO:0000259" key="11">
    <source>
        <dbReference type="Pfam" id="PF02518"/>
    </source>
</evidence>
<feature type="transmembrane region" description="Helical" evidence="10">
    <location>
        <begin position="95"/>
        <end position="122"/>
    </location>
</feature>
<keyword evidence="7" id="KW-0067">ATP-binding</keyword>
<keyword evidence="10" id="KW-0472">Membrane</keyword>
<accession>A0A2W5YIT4</accession>
<keyword evidence="10" id="KW-1133">Transmembrane helix</keyword>
<dbReference type="EMBL" id="QKWH01000001">
    <property type="protein sequence ID" value="PZR55011.1"/>
    <property type="molecule type" value="Genomic_DNA"/>
</dbReference>
<dbReference type="InterPro" id="IPR050482">
    <property type="entry name" value="Sensor_HK_TwoCompSys"/>
</dbReference>
<evidence type="ECO:0000256" key="10">
    <source>
        <dbReference type="SAM" id="Phobius"/>
    </source>
</evidence>
<dbReference type="Gene3D" id="3.30.565.10">
    <property type="entry name" value="Histidine kinase-like ATPase, C-terminal domain"/>
    <property type="match status" value="1"/>
</dbReference>
<keyword evidence="10" id="KW-0812">Transmembrane</keyword>
<dbReference type="Pfam" id="PF02518">
    <property type="entry name" value="HATPase_c"/>
    <property type="match status" value="1"/>
</dbReference>